<dbReference type="SUPFAM" id="SSF53474">
    <property type="entry name" value="alpha/beta-Hydrolases"/>
    <property type="match status" value="1"/>
</dbReference>
<dbReference type="InterPro" id="IPR002925">
    <property type="entry name" value="Dienelactn_hydro"/>
</dbReference>
<reference evidence="2 3" key="1">
    <citation type="submission" date="2019-03" db="EMBL/GenBank/DDBJ databases">
        <title>Genome sequence of Sphingomonas sp. 17J27-24.</title>
        <authorList>
            <person name="Kim M."/>
            <person name="Maeng S."/>
            <person name="Sathiyaraj S."/>
        </authorList>
    </citation>
    <scope>NUCLEOTIDE SEQUENCE [LARGE SCALE GENOMIC DNA]</scope>
    <source>
        <strain evidence="2 3">17J27-24</strain>
    </source>
</reference>
<dbReference type="PANTHER" id="PTHR22946:SF0">
    <property type="entry name" value="DIENELACTONE HYDROLASE DOMAIN-CONTAINING PROTEIN"/>
    <property type="match status" value="1"/>
</dbReference>
<comment type="caution">
    <text evidence="2">The sequence shown here is derived from an EMBL/GenBank/DDBJ whole genome shotgun (WGS) entry which is preliminary data.</text>
</comment>
<dbReference type="Pfam" id="PF01738">
    <property type="entry name" value="DLH"/>
    <property type="match status" value="1"/>
</dbReference>
<proteinExistence type="predicted"/>
<dbReference type="RefSeq" id="WP_135085476.1">
    <property type="nucleotide sequence ID" value="NZ_SPDV01000012.1"/>
</dbReference>
<dbReference type="EMBL" id="SPDV01000012">
    <property type="protein sequence ID" value="TFI58777.1"/>
    <property type="molecule type" value="Genomic_DNA"/>
</dbReference>
<feature type="domain" description="Dienelactone hydrolase" evidence="1">
    <location>
        <begin position="17"/>
        <end position="234"/>
    </location>
</feature>
<gene>
    <name evidence="2" type="ORF">E2493_07890</name>
</gene>
<protein>
    <submittedName>
        <fullName evidence="2">Dienelactone hydrolase family protein</fullName>
    </submittedName>
</protein>
<dbReference type="Gene3D" id="3.40.50.1820">
    <property type="entry name" value="alpha/beta hydrolase"/>
    <property type="match status" value="1"/>
</dbReference>
<dbReference type="GO" id="GO:0016787">
    <property type="term" value="F:hydrolase activity"/>
    <property type="evidence" value="ECO:0007669"/>
    <property type="project" value="UniProtKB-KW"/>
</dbReference>
<sequence length="237" mass="24883">MITTRTVGHAHDGTALEGVLAVDQGAGPRPAVIVLHTFAGRGENEVAVAGRLAGLGYAGFAADLYGKGVLGRTREESSALMRPFLDDRARLQDRMLAIVEAVRALPEVDATRVAAIGYCFGGLCVLDLARTGADVRGVASFHGLFGAPGNREGTPIRAKVVAYHGWDDPMVPPEAVTALAAELSAAGADWQIHGYGGTMHGFTNPKANAPENGVLYNAVAARRSWESLKLFLAECFS</sequence>
<dbReference type="PANTHER" id="PTHR22946">
    <property type="entry name" value="DIENELACTONE HYDROLASE DOMAIN-CONTAINING PROTEIN-RELATED"/>
    <property type="match status" value="1"/>
</dbReference>
<dbReference type="InterPro" id="IPR050261">
    <property type="entry name" value="FrsA_esterase"/>
</dbReference>
<dbReference type="Proteomes" id="UP000298213">
    <property type="component" value="Unassembled WGS sequence"/>
</dbReference>
<name>A0A4Y8ZTF1_9SPHN</name>
<dbReference type="OrthoDB" id="9787933at2"/>
<dbReference type="InterPro" id="IPR029058">
    <property type="entry name" value="AB_hydrolase_fold"/>
</dbReference>
<evidence type="ECO:0000259" key="1">
    <source>
        <dbReference type="Pfam" id="PF01738"/>
    </source>
</evidence>
<accession>A0A4Y8ZTF1</accession>
<dbReference type="AlphaFoldDB" id="A0A4Y8ZTF1"/>
<organism evidence="2 3">
    <name type="scientific">Sphingomonas parva</name>
    <dbReference type="NCBI Taxonomy" id="2555898"/>
    <lineage>
        <taxon>Bacteria</taxon>
        <taxon>Pseudomonadati</taxon>
        <taxon>Pseudomonadota</taxon>
        <taxon>Alphaproteobacteria</taxon>
        <taxon>Sphingomonadales</taxon>
        <taxon>Sphingomonadaceae</taxon>
        <taxon>Sphingomonas</taxon>
    </lineage>
</organism>
<evidence type="ECO:0000313" key="2">
    <source>
        <dbReference type="EMBL" id="TFI58777.1"/>
    </source>
</evidence>
<evidence type="ECO:0000313" key="3">
    <source>
        <dbReference type="Proteomes" id="UP000298213"/>
    </source>
</evidence>
<keyword evidence="3" id="KW-1185">Reference proteome</keyword>
<keyword evidence="2" id="KW-0378">Hydrolase</keyword>